<gene>
    <name evidence="1" type="ORF">NC661_10155</name>
</gene>
<evidence type="ECO:0000313" key="1">
    <source>
        <dbReference type="EMBL" id="MDC3420730.1"/>
    </source>
</evidence>
<protein>
    <submittedName>
        <fullName evidence="1">VanW family protein</fullName>
    </submittedName>
</protein>
<dbReference type="Proteomes" id="UP001145072">
    <property type="component" value="Unassembled WGS sequence"/>
</dbReference>
<sequence>MYPVLLAFIYILASPQYDPVESLTIFNKDEVIEEINREQYTIPYFDENMVDSAKLELLARRINTLILTKPQDAWINEQNEIVPAKTGKMLDEKQFLKQLYQFYYEGTVSEIQVPLKHVYPKVDSELLEKIYSKRIGQYTTYFNSKNEERSNNIYISTEAINNQVVFPNEVFSFNHVVGKRTKERGYLPAPVIVKGELAEDVGGGICQVSSTLYNAIDRAGIKVVERYSHSRRVPYVPSGRDATVSWYGPDFTFMNNYNQPVFIKASAKHGQVMISIYSSEIIRTNKNDIPKATDQLPKEIHVNEYGEYKLSH</sequence>
<proteinExistence type="predicted"/>
<evidence type="ECO:0000313" key="2">
    <source>
        <dbReference type="Proteomes" id="UP001145072"/>
    </source>
</evidence>
<dbReference type="InterPro" id="IPR007391">
    <property type="entry name" value="Vancomycin_resist_VanW"/>
</dbReference>
<organism evidence="1 2">
    <name type="scientific">Aquibacillus koreensis</name>
    <dbReference type="NCBI Taxonomy" id="279446"/>
    <lineage>
        <taxon>Bacteria</taxon>
        <taxon>Bacillati</taxon>
        <taxon>Bacillota</taxon>
        <taxon>Bacilli</taxon>
        <taxon>Bacillales</taxon>
        <taxon>Bacillaceae</taxon>
        <taxon>Aquibacillus</taxon>
    </lineage>
</organism>
<keyword evidence="2" id="KW-1185">Reference proteome</keyword>
<dbReference type="PANTHER" id="PTHR35788:SF1">
    <property type="entry name" value="EXPORTED PROTEIN"/>
    <property type="match status" value="1"/>
</dbReference>
<comment type="caution">
    <text evidence="1">The sequence shown here is derived from an EMBL/GenBank/DDBJ whole genome shotgun (WGS) entry which is preliminary data.</text>
</comment>
<reference evidence="1" key="1">
    <citation type="submission" date="2022-06" db="EMBL/GenBank/DDBJ databases">
        <title>Aquibacillus sp. a new bacterium isolated from soil saline samples.</title>
        <authorList>
            <person name="Galisteo C."/>
            <person name="De La Haba R."/>
            <person name="Sanchez-Porro C."/>
            <person name="Ventosa A."/>
        </authorList>
    </citation>
    <scope>NUCLEOTIDE SEQUENCE</scope>
    <source>
        <strain evidence="1">JCM 12387</strain>
    </source>
</reference>
<dbReference type="PANTHER" id="PTHR35788">
    <property type="entry name" value="EXPORTED PROTEIN-RELATED"/>
    <property type="match status" value="1"/>
</dbReference>
<name>A0A9X4AJS7_9BACI</name>
<dbReference type="InterPro" id="IPR052913">
    <property type="entry name" value="Glycopeptide_resist_protein"/>
</dbReference>
<dbReference type="Pfam" id="PF04294">
    <property type="entry name" value="VanW"/>
    <property type="match status" value="1"/>
</dbReference>
<accession>A0A9X4AJS7</accession>
<dbReference type="AlphaFoldDB" id="A0A9X4AJS7"/>
<dbReference type="EMBL" id="JAMQJZ010000006">
    <property type="protein sequence ID" value="MDC3420730.1"/>
    <property type="molecule type" value="Genomic_DNA"/>
</dbReference>
<dbReference type="RefSeq" id="WP_259865634.1">
    <property type="nucleotide sequence ID" value="NZ_JAMQJZ010000006.1"/>
</dbReference>